<dbReference type="EMBL" id="GBHO01026740">
    <property type="protein sequence ID" value="JAG16864.1"/>
    <property type="molecule type" value="Transcribed_RNA"/>
</dbReference>
<feature type="domain" description="Eukaryotic glycogen debranching enzyme N-terminal" evidence="18">
    <location>
        <begin position="83"/>
        <end position="152"/>
    </location>
</feature>
<dbReference type="GO" id="GO:0004135">
    <property type="term" value="F:amylo-alpha-1,6-glucosidase activity"/>
    <property type="evidence" value="ECO:0007669"/>
    <property type="project" value="UniProtKB-EC"/>
</dbReference>
<dbReference type="CDD" id="cd11327">
    <property type="entry name" value="AmyAc_Glg_debranch_2"/>
    <property type="match status" value="1"/>
</dbReference>
<dbReference type="NCBIfam" id="TIGR01531">
    <property type="entry name" value="glyc_debranch"/>
    <property type="match status" value="1"/>
</dbReference>
<dbReference type="PANTHER" id="PTHR10569">
    <property type="entry name" value="GLYCOGEN DEBRANCHING ENZYME"/>
    <property type="match status" value="1"/>
</dbReference>
<sequence length="1523" mass="171616">MCLIHPFQALFQWVYIHLARWFTKEEKKVQGYPVLPVDEVLIKENGYEVMGGKSYFLDLNKGENLSQQHYRIRRGDTVVFRQSSSLFGCDVKLFSEFPEKNEPYSRGKYRPVFNSVTAHQSGSFHYFFTIDGSDTNIDGEGYVLVEPSLKIGGETLPLDCIQCITYLSKCLGPLSSWREKLAVARETGYNMVHFTPIQELGGSNSAYSLRNQLKVSSAFGEDAKSSPSIDAIAEITDELRNQWKMLSICDIVLNHTANESEWLLEHPECAYNLENSPHLRPAYVLDHVLHEFSLGVARGDFETCGIPPAVNCEDHLNAMRYQLGTFLVPKAKLPDMFLVDVQKYVQLFKETISFAEPSKRQDNINEGDIKIIQDPQYRALKSTINMDLAVRIYNVFRSDCFDEDTRQKKCTESFKSKLDSLNNDMRNTIEDHLRNAVENCISTVRYFRVDPSGPKIPLVTTNDLLVPRYFEELNGSKDEDAFTDKAKYIAAHNGWVMNHDPLKDFAESGSNVYLRRELIAWGDSVKLRYGKSKEDCPYLWEHMKQYVETTARVFDGVRLDNCHSTPIHVAQYLLDAARLINPNLFIVAELFTNSDLTDNVFVNKLGINSLIREAMSGWDSHEVGRLVYRYGGKVIGAMGAEKASRMAHALFMDITHDNPSPVDKRTVYDLLPTAALVSMASCATGSTAGYDQLVPHHIHVVEEDRNYMSLEDTETCRGIMKAKNALNKLHYNLAKEGYNQVFVDQIDKDIVCVTRHNPITLDSVVLFSYTAFSCPNDAMSGNGKGVTTAGLAHSVIVEAFLTHKSNIRFVSPNLKEFNKDPTVINGLSDYVVNVKENISLADSDMIQAVPSGTSTRLNLTCRFKPGTVVAVRIMSRKSAKEAAANIMAGNNYTNAVAKLDFIDLNYALYRHHTEEDGGGPYNIPGFGLPTYCGLQGMMSILEEIARNDDLGHPLCGNLRDGLWLCHYITQRFSKLPHLQSLASIMEKEFALMEDLPAPLRPWGFYTIVARIYKCLIDHAISLMPQPIKFGNDFAHRLSLCSIQMTSFVRSAPLPPLSEAMNPPKPKTEKDYDGKVKQLTATLAAGLPHFSSGYMRSWGRDTFISLKGLLLLTNRFDEARYIILGYAACLRHGLIPNLLDGGMKPRYNCRDAVWWWLHSIKEYVSMAPNGADILKDKVNRIFPKDDSDVTFVDQELSAVMQEALNVHFQGLCFRERNAGTQIDEHMTSAGFDNQIGVHPVTGFVFGGNDWNCGTWMDKMGSSVEAGTKGRPATPRDGSAVEIVGLSMAVISWLEEVHLQGLYPHGGVTRKNKNGTTTSWTWSDWSCRIKENFEKEFWVDVDAKGDYVNRRGIYKDSVGATQPWADFRLRPNFTIAMVVAPELFSKERARIALENAKILVGPLGMKTLDPSDLAYCGDYDNSNHSADSRVAHGFNYHQGPEWVWPVGYYLMAKLRFSSEPEKTKLEIEKYLATHWRHIETDHWRGLPELTNSNGAFCRDSCHTQAWSAATVLETLIELTMDKSSQ</sequence>
<dbReference type="Gene3D" id="1.50.10.10">
    <property type="match status" value="1"/>
</dbReference>
<evidence type="ECO:0000256" key="14">
    <source>
        <dbReference type="ARBA" id="ARBA00023295"/>
    </source>
</evidence>
<evidence type="ECO:0000256" key="15">
    <source>
        <dbReference type="ARBA" id="ARBA00025780"/>
    </source>
</evidence>
<evidence type="ECO:0000313" key="21">
    <source>
        <dbReference type="EMBL" id="JAG16864.1"/>
    </source>
</evidence>
<dbReference type="GO" id="GO:0005737">
    <property type="term" value="C:cytoplasm"/>
    <property type="evidence" value="ECO:0007669"/>
    <property type="project" value="UniProtKB-SubCell"/>
</dbReference>
<feature type="domain" description="Glycogen debranching enzyme C-terminal" evidence="17">
    <location>
        <begin position="1076"/>
        <end position="1511"/>
    </location>
</feature>
<dbReference type="GO" id="GO:0005978">
    <property type="term" value="P:glycogen biosynthetic process"/>
    <property type="evidence" value="ECO:0007669"/>
    <property type="project" value="UniProtKB-KW"/>
</dbReference>
<comment type="subcellular location">
    <subcellularLocation>
        <location evidence="4">Cytoplasm</location>
    </subcellularLocation>
</comment>
<keyword evidence="11" id="KW-0378">Hydrolase</keyword>
<dbReference type="InterPro" id="IPR029436">
    <property type="entry name" value="AGL_euk_N"/>
</dbReference>
<dbReference type="EC" id="2.4.1.25" evidence="5"/>
<keyword evidence="14" id="KW-0326">Glycosidase</keyword>
<dbReference type="InterPro" id="IPR032792">
    <property type="entry name" value="AGL_glucanoTrfase"/>
</dbReference>
<dbReference type="InterPro" id="IPR012341">
    <property type="entry name" value="6hp_glycosidase-like_sf"/>
</dbReference>
<evidence type="ECO:0000256" key="5">
    <source>
        <dbReference type="ARBA" id="ARBA00012560"/>
    </source>
</evidence>
<dbReference type="InterPro" id="IPR010401">
    <property type="entry name" value="AGL/Gdb1"/>
</dbReference>
<dbReference type="InterPro" id="IPR017853">
    <property type="entry name" value="GH"/>
</dbReference>
<keyword evidence="9" id="KW-0328">Glycosyltransferase</keyword>
<dbReference type="EC" id="3.2.1.33" evidence="6"/>
<evidence type="ECO:0000259" key="19">
    <source>
        <dbReference type="Pfam" id="PF14701"/>
    </source>
</evidence>
<dbReference type="InterPro" id="IPR032790">
    <property type="entry name" value="GDE_C"/>
</dbReference>
<protein>
    <recommendedName>
        <fullName evidence="7">Glycogen debranching enzyme</fullName>
        <ecNumber evidence="5">2.4.1.25</ecNumber>
        <ecNumber evidence="6">3.2.1.33</ecNumber>
    </recommendedName>
    <alternativeName>
        <fullName evidence="16">Glycogen debrancher</fullName>
    </alternativeName>
</protein>
<evidence type="ECO:0000259" key="20">
    <source>
        <dbReference type="Pfam" id="PF14702"/>
    </source>
</evidence>
<dbReference type="InterPro" id="IPR008928">
    <property type="entry name" value="6-hairpin_glycosidase_sf"/>
</dbReference>
<dbReference type="InterPro" id="IPR032788">
    <property type="entry name" value="AGL_central"/>
</dbReference>
<keyword evidence="10" id="KW-0808">Transferase</keyword>
<evidence type="ECO:0000256" key="3">
    <source>
        <dbReference type="ARBA" id="ARBA00003530"/>
    </source>
</evidence>
<accession>A0A0A9XA34</accession>
<evidence type="ECO:0000259" key="18">
    <source>
        <dbReference type="Pfam" id="PF14699"/>
    </source>
</evidence>
<organism evidence="21">
    <name type="scientific">Lygus hesperus</name>
    <name type="common">Western plant bug</name>
    <dbReference type="NCBI Taxonomy" id="30085"/>
    <lineage>
        <taxon>Eukaryota</taxon>
        <taxon>Metazoa</taxon>
        <taxon>Ecdysozoa</taxon>
        <taxon>Arthropoda</taxon>
        <taxon>Hexapoda</taxon>
        <taxon>Insecta</taxon>
        <taxon>Pterygota</taxon>
        <taxon>Neoptera</taxon>
        <taxon>Paraneoptera</taxon>
        <taxon>Hemiptera</taxon>
        <taxon>Heteroptera</taxon>
        <taxon>Panheteroptera</taxon>
        <taxon>Cimicomorpha</taxon>
        <taxon>Miridae</taxon>
        <taxon>Mirini</taxon>
        <taxon>Lygus</taxon>
    </lineage>
</organism>
<keyword evidence="8" id="KW-0963">Cytoplasm</keyword>
<dbReference type="GO" id="GO:0005980">
    <property type="term" value="P:glycogen catabolic process"/>
    <property type="evidence" value="ECO:0007669"/>
    <property type="project" value="InterPro"/>
</dbReference>
<dbReference type="Pfam" id="PF14699">
    <property type="entry name" value="hGDE_N"/>
    <property type="match status" value="1"/>
</dbReference>
<dbReference type="SUPFAM" id="SSF51445">
    <property type="entry name" value="(Trans)glycosidases"/>
    <property type="match status" value="1"/>
</dbReference>
<dbReference type="PANTHER" id="PTHR10569:SF2">
    <property type="entry name" value="GLYCOGEN DEBRANCHING ENZYME"/>
    <property type="match status" value="1"/>
</dbReference>
<dbReference type="InterPro" id="IPR006421">
    <property type="entry name" value="Glycogen_debranch_met"/>
</dbReference>
<evidence type="ECO:0000256" key="12">
    <source>
        <dbReference type="ARBA" id="ARBA00023056"/>
    </source>
</evidence>
<proteinExistence type="inferred from homology"/>
<comment type="catalytic activity">
    <reaction evidence="2">
        <text>Hydrolysis of (1-&gt;6)-alpha-D-glucosidic branch linkages in glycogen phosphorylase limit dextrin.</text>
        <dbReference type="EC" id="3.2.1.33"/>
    </reaction>
</comment>
<dbReference type="FunFam" id="3.20.20.80:FF:000070">
    <property type="entry name" value="GDB1p Glycogen debranching enzyme"/>
    <property type="match status" value="1"/>
</dbReference>
<dbReference type="FunFam" id="3.20.20.80:FF:000108">
    <property type="entry name" value="glycogen debranching enzyme"/>
    <property type="match status" value="1"/>
</dbReference>
<feature type="domain" description="Glycogen debranching enzyme glucanotransferase" evidence="19">
    <location>
        <begin position="155"/>
        <end position="585"/>
    </location>
</feature>
<evidence type="ECO:0000256" key="7">
    <source>
        <dbReference type="ARBA" id="ARBA00020723"/>
    </source>
</evidence>
<reference evidence="21" key="1">
    <citation type="journal article" date="2014" name="PLoS ONE">
        <title>Transcriptome-Based Identification of ABC Transporters in the Western Tarnished Plant Bug Lygus hesperus.</title>
        <authorList>
            <person name="Hull J.J."/>
            <person name="Chaney K."/>
            <person name="Geib S.M."/>
            <person name="Fabrick J.A."/>
            <person name="Brent C.S."/>
            <person name="Walsh D."/>
            <person name="Lavine L.C."/>
        </authorList>
    </citation>
    <scope>NUCLEOTIDE SEQUENCE</scope>
</reference>
<dbReference type="Pfam" id="PF14701">
    <property type="entry name" value="hDGE_amylase"/>
    <property type="match status" value="1"/>
</dbReference>
<evidence type="ECO:0000256" key="4">
    <source>
        <dbReference type="ARBA" id="ARBA00004496"/>
    </source>
</evidence>
<evidence type="ECO:0000256" key="2">
    <source>
        <dbReference type="ARBA" id="ARBA00000927"/>
    </source>
</evidence>
<comment type="function">
    <text evidence="3">Multifunctional enzyme acting as 1,4-alpha-D-glucan:1,4-alpha-D-glucan 4-alpha-D-glycosyltransferase and amylo-1,6-glucosidase in glycogen degradation.</text>
</comment>
<dbReference type="Pfam" id="PF14702">
    <property type="entry name" value="hGDE_central"/>
    <property type="match status" value="1"/>
</dbReference>
<dbReference type="SUPFAM" id="SSF48208">
    <property type="entry name" value="Six-hairpin glycosidases"/>
    <property type="match status" value="1"/>
</dbReference>
<keyword evidence="13" id="KW-0511">Multifunctional enzyme</keyword>
<comment type="catalytic activity">
    <reaction evidence="1">
        <text>Transfers a segment of a (1-&gt;4)-alpha-D-glucan to a new position in an acceptor, which may be glucose or a (1-&gt;4)-alpha-D-glucan.</text>
        <dbReference type="EC" id="2.4.1.25"/>
    </reaction>
</comment>
<evidence type="ECO:0000256" key="1">
    <source>
        <dbReference type="ARBA" id="ARBA00000439"/>
    </source>
</evidence>
<keyword evidence="12" id="KW-0320">Glycogen biosynthesis</keyword>
<evidence type="ECO:0000259" key="17">
    <source>
        <dbReference type="Pfam" id="PF06202"/>
    </source>
</evidence>
<dbReference type="GO" id="GO:0004134">
    <property type="term" value="F:4-alpha-glucanotransferase activity"/>
    <property type="evidence" value="ECO:0007669"/>
    <property type="project" value="UniProtKB-EC"/>
</dbReference>
<evidence type="ECO:0000256" key="16">
    <source>
        <dbReference type="ARBA" id="ARBA00031477"/>
    </source>
</evidence>
<evidence type="ECO:0000256" key="10">
    <source>
        <dbReference type="ARBA" id="ARBA00022679"/>
    </source>
</evidence>
<evidence type="ECO:0000256" key="11">
    <source>
        <dbReference type="ARBA" id="ARBA00022801"/>
    </source>
</evidence>
<dbReference type="Gene3D" id="3.20.20.80">
    <property type="entry name" value="Glycosidases"/>
    <property type="match status" value="2"/>
</dbReference>
<name>A0A0A9XA34_LYGHE</name>
<reference evidence="21" key="2">
    <citation type="submission" date="2014-07" db="EMBL/GenBank/DDBJ databases">
        <authorList>
            <person name="Hull J."/>
        </authorList>
    </citation>
    <scope>NUCLEOTIDE SEQUENCE</scope>
</reference>
<feature type="domain" description="Glycogen debranching enzyme central" evidence="20">
    <location>
        <begin position="718"/>
        <end position="971"/>
    </location>
</feature>
<dbReference type="Pfam" id="PF06202">
    <property type="entry name" value="GDE_C"/>
    <property type="match status" value="1"/>
</dbReference>
<evidence type="ECO:0000256" key="9">
    <source>
        <dbReference type="ARBA" id="ARBA00022676"/>
    </source>
</evidence>
<gene>
    <name evidence="21" type="primary">AGL_0</name>
    <name evidence="21" type="ORF">CM83_87426</name>
</gene>
<evidence type="ECO:0000256" key="6">
    <source>
        <dbReference type="ARBA" id="ARBA00012778"/>
    </source>
</evidence>
<evidence type="ECO:0000256" key="13">
    <source>
        <dbReference type="ARBA" id="ARBA00023268"/>
    </source>
</evidence>
<evidence type="ECO:0000256" key="8">
    <source>
        <dbReference type="ARBA" id="ARBA00022490"/>
    </source>
</evidence>
<comment type="similarity">
    <text evidence="15">Belongs to the glycogen debranching enzyme family.</text>
</comment>